<proteinExistence type="predicted"/>
<keyword evidence="3" id="KW-1185">Reference proteome</keyword>
<gene>
    <name evidence="2" type="ORF">FHX47_001144</name>
</gene>
<dbReference type="AlphaFoldDB" id="A0A7W5TQY1"/>
<reference evidence="2 3" key="1">
    <citation type="submission" date="2020-08" db="EMBL/GenBank/DDBJ databases">
        <title>Sequencing the genomes of 1000 actinobacteria strains.</title>
        <authorList>
            <person name="Klenk H.-P."/>
        </authorList>
    </citation>
    <scope>NUCLEOTIDE SEQUENCE [LARGE SCALE GENOMIC DNA]</scope>
    <source>
        <strain evidence="2 3">DSM 28238</strain>
    </source>
</reference>
<dbReference type="Gene3D" id="3.30.1230.10">
    <property type="entry name" value="YlxR-like"/>
    <property type="match status" value="1"/>
</dbReference>
<dbReference type="RefSeq" id="WP_183357949.1">
    <property type="nucleotide sequence ID" value="NZ_BAABKR010000001.1"/>
</dbReference>
<evidence type="ECO:0000313" key="2">
    <source>
        <dbReference type="EMBL" id="MBB3667525.1"/>
    </source>
</evidence>
<dbReference type="InterPro" id="IPR035931">
    <property type="entry name" value="YlxR-like_sf"/>
</dbReference>
<organism evidence="2 3">
    <name type="scientific">Garicola koreensis</name>
    <dbReference type="NCBI Taxonomy" id="1262554"/>
    <lineage>
        <taxon>Bacteria</taxon>
        <taxon>Bacillati</taxon>
        <taxon>Actinomycetota</taxon>
        <taxon>Actinomycetes</taxon>
        <taxon>Micrococcales</taxon>
        <taxon>Micrococcaceae</taxon>
        <taxon>Garicola</taxon>
    </lineage>
</organism>
<accession>A0A7W5TQY1</accession>
<dbReference type="PANTHER" id="PTHR34215:SF1">
    <property type="entry name" value="YLXR DOMAIN-CONTAINING PROTEIN"/>
    <property type="match status" value="1"/>
</dbReference>
<protein>
    <recommendedName>
        <fullName evidence="1">YlxR domain-containing protein</fullName>
    </recommendedName>
</protein>
<dbReference type="PANTHER" id="PTHR34215">
    <property type="entry name" value="BLL0784 PROTEIN"/>
    <property type="match status" value="1"/>
</dbReference>
<dbReference type="InterPro" id="IPR007393">
    <property type="entry name" value="YlxR_dom"/>
</dbReference>
<dbReference type="InterPro" id="IPR037465">
    <property type="entry name" value="YlxR"/>
</dbReference>
<dbReference type="EMBL" id="JACIBT010000002">
    <property type="protein sequence ID" value="MBB3667525.1"/>
    <property type="molecule type" value="Genomic_DNA"/>
</dbReference>
<name>A0A7W5TQY1_9MICC</name>
<sequence length="99" mass="11432">MVAVRTCIGCRRRAEQNSVVRFALDRSHNPPRVLVDADRRKPGRGAWLHCRSECFQTALKRRAFHRAFRQQVDTSHLTFHDVAHMSGSDESGLEEMNTR</sequence>
<evidence type="ECO:0000259" key="1">
    <source>
        <dbReference type="Pfam" id="PF04296"/>
    </source>
</evidence>
<comment type="caution">
    <text evidence="2">The sequence shown here is derived from an EMBL/GenBank/DDBJ whole genome shotgun (WGS) entry which is preliminary data.</text>
</comment>
<dbReference type="Pfam" id="PF04296">
    <property type="entry name" value="YlxR"/>
    <property type="match status" value="1"/>
</dbReference>
<dbReference type="SUPFAM" id="SSF64376">
    <property type="entry name" value="YlxR-like"/>
    <property type="match status" value="1"/>
</dbReference>
<dbReference type="Proteomes" id="UP000547528">
    <property type="component" value="Unassembled WGS sequence"/>
</dbReference>
<feature type="domain" description="YlxR" evidence="1">
    <location>
        <begin position="5"/>
        <end position="74"/>
    </location>
</feature>
<evidence type="ECO:0000313" key="3">
    <source>
        <dbReference type="Proteomes" id="UP000547528"/>
    </source>
</evidence>